<dbReference type="HOGENOM" id="CLU_030571_7_1_11"/>
<dbReference type="CDD" id="cd07724">
    <property type="entry name" value="POD-like_MBL-fold"/>
    <property type="match status" value="1"/>
</dbReference>
<feature type="domain" description="Rhodanese" evidence="3">
    <location>
        <begin position="485"/>
        <end position="567"/>
    </location>
</feature>
<dbReference type="InterPro" id="IPR051682">
    <property type="entry name" value="Mito_Persulfide_Diox"/>
</dbReference>
<dbReference type="SMART" id="SM00450">
    <property type="entry name" value="RHOD"/>
    <property type="match status" value="1"/>
</dbReference>
<evidence type="ECO:0000259" key="3">
    <source>
        <dbReference type="PROSITE" id="PS50206"/>
    </source>
</evidence>
<dbReference type="SUPFAM" id="SSF52821">
    <property type="entry name" value="Rhodanese/Cell cycle control phosphatase"/>
    <property type="match status" value="2"/>
</dbReference>
<dbReference type="Gene3D" id="3.60.15.10">
    <property type="entry name" value="Ribonuclease Z/Hydroxyacylglutathione hydrolase-like"/>
    <property type="match status" value="1"/>
</dbReference>
<dbReference type="PANTHER" id="PTHR43084:SF1">
    <property type="entry name" value="PERSULFIDE DIOXYGENASE ETHE1, MITOCHONDRIAL"/>
    <property type="match status" value="1"/>
</dbReference>
<feature type="region of interest" description="Disordered" evidence="2">
    <location>
        <begin position="445"/>
        <end position="481"/>
    </location>
</feature>
<dbReference type="GO" id="GO:0016787">
    <property type="term" value="F:hydrolase activity"/>
    <property type="evidence" value="ECO:0007669"/>
    <property type="project" value="UniProtKB-KW"/>
</dbReference>
<comment type="caution">
    <text evidence="4">The sequence shown here is derived from an EMBL/GenBank/DDBJ whole genome shotgun (WGS) entry which is preliminary data.</text>
</comment>
<accession>J1ZVG9</accession>
<evidence type="ECO:0000256" key="1">
    <source>
        <dbReference type="ARBA" id="ARBA00022723"/>
    </source>
</evidence>
<feature type="compositionally biased region" description="Gly residues" evidence="2">
    <location>
        <begin position="460"/>
        <end position="481"/>
    </location>
</feature>
<feature type="region of interest" description="Disordered" evidence="2">
    <location>
        <begin position="376"/>
        <end position="414"/>
    </location>
</feature>
<dbReference type="PATRIC" id="fig|1160718.3.peg.3568"/>
<dbReference type="Pfam" id="PF00581">
    <property type="entry name" value="Rhodanese"/>
    <property type="match status" value="2"/>
</dbReference>
<dbReference type="PANTHER" id="PTHR43084">
    <property type="entry name" value="PERSULFIDE DIOXYGENASE ETHE1"/>
    <property type="match status" value="1"/>
</dbReference>
<dbReference type="InterPro" id="IPR001763">
    <property type="entry name" value="Rhodanese-like_dom"/>
</dbReference>
<dbReference type="GO" id="GO:0050313">
    <property type="term" value="F:sulfur dioxygenase activity"/>
    <property type="evidence" value="ECO:0007669"/>
    <property type="project" value="InterPro"/>
</dbReference>
<dbReference type="GO" id="GO:0070813">
    <property type="term" value="P:hydrogen sulfide metabolic process"/>
    <property type="evidence" value="ECO:0007669"/>
    <property type="project" value="TreeGrafter"/>
</dbReference>
<dbReference type="FunFam" id="3.60.15.10:FF:000030">
    <property type="entry name" value="Metallo-beta-lactamase family protein"/>
    <property type="match status" value="1"/>
</dbReference>
<dbReference type="GO" id="GO:0006749">
    <property type="term" value="P:glutathione metabolic process"/>
    <property type="evidence" value="ECO:0007669"/>
    <property type="project" value="InterPro"/>
</dbReference>
<feature type="compositionally biased region" description="Basic and acidic residues" evidence="2">
    <location>
        <begin position="445"/>
        <end position="459"/>
    </location>
</feature>
<dbReference type="InterPro" id="IPR036866">
    <property type="entry name" value="RibonucZ/Hydroxyglut_hydro"/>
</dbReference>
<gene>
    <name evidence="4" type="ORF">SU9_17655</name>
</gene>
<dbReference type="eggNOG" id="COG0607">
    <property type="taxonomic scope" value="Bacteria"/>
</dbReference>
<reference evidence="4" key="1">
    <citation type="journal article" date="2012" name="J. Bacteriol.">
        <title>Genome Sequence of Streptomyces auratus Strain AGR0001, a Phoslactomycin-Producing Actinomycete.</title>
        <authorList>
            <person name="Han X."/>
            <person name="Li M."/>
            <person name="Ding Z."/>
            <person name="Zhao J."/>
            <person name="Ji K."/>
            <person name="Wen M."/>
            <person name="Lu T."/>
        </authorList>
    </citation>
    <scope>NUCLEOTIDE SEQUENCE [LARGE SCALE GENOMIC DNA]</scope>
    <source>
        <strain evidence="4">AGR0001</strain>
    </source>
</reference>
<dbReference type="RefSeq" id="WP_006605062.1">
    <property type="nucleotide sequence ID" value="NZ_CP072931.1"/>
</dbReference>
<dbReference type="EMBL" id="AJGV01000103">
    <property type="protein sequence ID" value="EJJ05721.1"/>
    <property type="molecule type" value="Genomic_DNA"/>
</dbReference>
<evidence type="ECO:0000313" key="4">
    <source>
        <dbReference type="EMBL" id="EJJ05721.1"/>
    </source>
</evidence>
<dbReference type="eggNOG" id="COG0491">
    <property type="taxonomic scope" value="Bacteria"/>
</dbReference>
<dbReference type="STRING" id="1160718.SU9_17655"/>
<keyword evidence="4" id="KW-0378">Hydrolase</keyword>
<dbReference type="Pfam" id="PF00753">
    <property type="entry name" value="Lactamase_B"/>
    <property type="match status" value="1"/>
</dbReference>
<keyword evidence="1" id="KW-0479">Metal-binding</keyword>
<dbReference type="CDD" id="cd00158">
    <property type="entry name" value="RHOD"/>
    <property type="match status" value="1"/>
</dbReference>
<feature type="compositionally biased region" description="Gly residues" evidence="2">
    <location>
        <begin position="379"/>
        <end position="393"/>
    </location>
</feature>
<dbReference type="GO" id="GO:0046872">
    <property type="term" value="F:metal ion binding"/>
    <property type="evidence" value="ECO:0007669"/>
    <property type="project" value="UniProtKB-KW"/>
</dbReference>
<dbReference type="InterPro" id="IPR001279">
    <property type="entry name" value="Metallo-B-lactamas"/>
</dbReference>
<dbReference type="PROSITE" id="PS50206">
    <property type="entry name" value="RHODANESE_3"/>
    <property type="match status" value="1"/>
</dbReference>
<dbReference type="AlphaFoldDB" id="J1ZVG9"/>
<dbReference type="Gene3D" id="3.40.250.10">
    <property type="entry name" value="Rhodanese-like domain"/>
    <property type="match status" value="2"/>
</dbReference>
<organism evidence="4">
    <name type="scientific">Streptomyces auratus AGR0001</name>
    <dbReference type="NCBI Taxonomy" id="1160718"/>
    <lineage>
        <taxon>Bacteria</taxon>
        <taxon>Bacillati</taxon>
        <taxon>Actinomycetota</taxon>
        <taxon>Actinomycetes</taxon>
        <taxon>Kitasatosporales</taxon>
        <taxon>Streptomycetaceae</taxon>
        <taxon>Streptomyces</taxon>
    </lineage>
</organism>
<name>J1ZVG9_9ACTN</name>
<evidence type="ECO:0000256" key="2">
    <source>
        <dbReference type="SAM" id="MobiDB-lite"/>
    </source>
</evidence>
<sequence>MHFAQYYLDCLSQASYLIGDETTGRAVLVDPRRDTDAYVRDAEAAGLRIELVVETHIHADFLSGHLELARATGATVCFGEAAETGFPIRRLRDGERILLGEDDGDGVTLTVLATPGHTLESICLVIREHPDDEVPFGVLTGDTLFVGDVGRPDLLSAAGHSPEDMAARLHHSLHTKLLALPDATRVFPAHGAGSACGRSLSTETSSTIGDQRRLNYALQPMPEADFVRLVTAGQPATPGYFAHDAALNRDGHPLLEPGPPAALTLDEALAARDRQGAALLDCRPLTAYTRAHLAGSFHTSLDTRFAEYTGSVLAPGTPIVLLADPGAEQEARLRLARIGYDYVLGHLPDPAAVLERCPALIRRSHRIRYEELVGEQGWVSGGPSGGGALGGGEPVEEKPAGEEAGGEELGGSEVSGEVLGGVEMADREPGGREACGGEADCDEAHCDKPGRGEPDRDKPGQGGPGRGEPVGRGAAGHGAGGSWSAGVQLIDVRNPAEYEAGALPGARNIPLAGLRHRLDELDPDRPVVLYCRSGNRSVIASALLEAHGFGDVCDVVGGYEAVAATAA</sequence>
<dbReference type="SMART" id="SM00849">
    <property type="entry name" value="Lactamase_B"/>
    <property type="match status" value="1"/>
</dbReference>
<dbReference type="InterPro" id="IPR036873">
    <property type="entry name" value="Rhodanese-like_dom_sf"/>
</dbReference>
<protein>
    <submittedName>
        <fullName evidence="4">Hydrolase</fullName>
    </submittedName>
</protein>
<dbReference type="SUPFAM" id="SSF56281">
    <property type="entry name" value="Metallo-hydrolase/oxidoreductase"/>
    <property type="match status" value="1"/>
</dbReference>
<dbReference type="InterPro" id="IPR044528">
    <property type="entry name" value="POD-like_MBL-fold"/>
</dbReference>
<proteinExistence type="predicted"/>